<keyword evidence="1" id="KW-0812">Transmembrane</keyword>
<evidence type="ECO:0000313" key="3">
    <source>
        <dbReference type="EMBL" id="CAD7696255.1"/>
    </source>
</evidence>
<keyword evidence="1" id="KW-0472">Membrane</keyword>
<dbReference type="Pfam" id="PF07714">
    <property type="entry name" value="PK_Tyr_Ser-Thr"/>
    <property type="match status" value="1"/>
</dbReference>
<evidence type="ECO:0000259" key="2">
    <source>
        <dbReference type="Pfam" id="PF07714"/>
    </source>
</evidence>
<reference evidence="3" key="1">
    <citation type="submission" date="2020-12" db="EMBL/GenBank/DDBJ databases">
        <authorList>
            <person name="Iha C."/>
        </authorList>
    </citation>
    <scope>NUCLEOTIDE SEQUENCE</scope>
</reference>
<dbReference type="GO" id="GO:0004672">
    <property type="term" value="F:protein kinase activity"/>
    <property type="evidence" value="ECO:0007669"/>
    <property type="project" value="InterPro"/>
</dbReference>
<proteinExistence type="predicted"/>
<name>A0A8S1IND8_9CHLO</name>
<feature type="domain" description="Serine-threonine/tyrosine-protein kinase catalytic" evidence="2">
    <location>
        <begin position="3"/>
        <end position="87"/>
    </location>
</feature>
<dbReference type="OrthoDB" id="1918485at2759"/>
<comment type="caution">
    <text evidence="3">The sequence shown here is derived from an EMBL/GenBank/DDBJ whole genome shotgun (WGS) entry which is preliminary data.</text>
</comment>
<dbReference type="Gene3D" id="1.10.510.10">
    <property type="entry name" value="Transferase(Phosphotransferase) domain 1"/>
    <property type="match status" value="1"/>
</dbReference>
<protein>
    <recommendedName>
        <fullName evidence="2">Serine-threonine/tyrosine-protein kinase catalytic domain-containing protein</fullName>
    </recommendedName>
</protein>
<dbReference type="SUPFAM" id="SSF56112">
    <property type="entry name" value="Protein kinase-like (PK-like)"/>
    <property type="match status" value="1"/>
</dbReference>
<evidence type="ECO:0000256" key="1">
    <source>
        <dbReference type="SAM" id="Phobius"/>
    </source>
</evidence>
<dbReference type="AlphaFoldDB" id="A0A8S1IND8"/>
<dbReference type="EMBL" id="CAJHUC010000450">
    <property type="protein sequence ID" value="CAD7696255.1"/>
    <property type="molecule type" value="Genomic_DNA"/>
</dbReference>
<dbReference type="InterPro" id="IPR001245">
    <property type="entry name" value="Ser-Thr/Tyr_kinase_cat_dom"/>
</dbReference>
<evidence type="ECO:0000313" key="4">
    <source>
        <dbReference type="Proteomes" id="UP000708148"/>
    </source>
</evidence>
<organism evidence="3 4">
    <name type="scientific">Ostreobium quekettii</name>
    <dbReference type="NCBI Taxonomy" id="121088"/>
    <lineage>
        <taxon>Eukaryota</taxon>
        <taxon>Viridiplantae</taxon>
        <taxon>Chlorophyta</taxon>
        <taxon>core chlorophytes</taxon>
        <taxon>Ulvophyceae</taxon>
        <taxon>TCBD clade</taxon>
        <taxon>Bryopsidales</taxon>
        <taxon>Ostreobineae</taxon>
        <taxon>Ostreobiaceae</taxon>
        <taxon>Ostreobium</taxon>
    </lineage>
</organism>
<dbReference type="InterPro" id="IPR011009">
    <property type="entry name" value="Kinase-like_dom_sf"/>
</dbReference>
<gene>
    <name evidence="3" type="ORF">OSTQU699_LOCUS1616</name>
</gene>
<dbReference type="Proteomes" id="UP000708148">
    <property type="component" value="Unassembled WGS sequence"/>
</dbReference>
<keyword evidence="4" id="KW-1185">Reference proteome</keyword>
<feature type="transmembrane region" description="Helical" evidence="1">
    <location>
        <begin position="92"/>
        <end position="111"/>
    </location>
</feature>
<keyword evidence="1" id="KW-1133">Transmembrane helix</keyword>
<accession>A0A8S1IND8</accession>
<sequence length="129" mass="14553">MDTLANELRIVEAAGLHKNLVHCYGGCLEGPNVFIVEELMNKTLHNLVYSNEWGPLRMPLRQILRLAVDCTAGLCQLRPKIMHRNLRPQARFVAGIFLGLLSMHGVIHTLIHRIVSRTAFCDRAAQLCK</sequence>